<dbReference type="PROSITE" id="PS51747">
    <property type="entry name" value="CYT_DCMP_DEAMINASES_2"/>
    <property type="match status" value="2"/>
</dbReference>
<evidence type="ECO:0000256" key="3">
    <source>
        <dbReference type="ARBA" id="ARBA00004496"/>
    </source>
</evidence>
<dbReference type="InterPro" id="IPR050610">
    <property type="entry name" value="APOBEC_Cyt_Deaminase"/>
</dbReference>
<dbReference type="InterPro" id="IPR002125">
    <property type="entry name" value="CMP_dCMP_dom"/>
</dbReference>
<dbReference type="InterPro" id="IPR016193">
    <property type="entry name" value="Cytidine_deaminase-like"/>
</dbReference>
<evidence type="ECO:0000256" key="12">
    <source>
        <dbReference type="ARBA" id="ARBA00023242"/>
    </source>
</evidence>
<evidence type="ECO:0000313" key="20">
    <source>
        <dbReference type="Proteomes" id="UP000472274"/>
    </source>
</evidence>
<dbReference type="PROSITE" id="PS00903">
    <property type="entry name" value="CYT_DCMP_DEAMINASES_1"/>
    <property type="match status" value="1"/>
</dbReference>
<feature type="domain" description="CMP/dCMP-type deaminase" evidence="18">
    <location>
        <begin position="7"/>
        <end position="134"/>
    </location>
</feature>
<reference evidence="19" key="1">
    <citation type="submission" date="2025-08" db="UniProtKB">
        <authorList>
            <consortium name="Ensembl"/>
        </authorList>
    </citation>
    <scope>IDENTIFICATION</scope>
</reference>
<keyword evidence="11" id="KW-0862">Zinc</keyword>
<comment type="catalytic activity">
    <reaction evidence="17">
        <text>cytidine(6666) in apoB mRNA + H2O + H(+) = uridine(6666) in apoB mRNA + NH4(+)</text>
        <dbReference type="Rhea" id="RHEA:21772"/>
        <dbReference type="Rhea" id="RHEA-COMP:13888"/>
        <dbReference type="Rhea" id="RHEA-COMP:13889"/>
        <dbReference type="ChEBI" id="CHEBI:15377"/>
        <dbReference type="ChEBI" id="CHEBI:15378"/>
        <dbReference type="ChEBI" id="CHEBI:28938"/>
        <dbReference type="ChEBI" id="CHEBI:65315"/>
        <dbReference type="ChEBI" id="CHEBI:82748"/>
        <dbReference type="EC" id="3.5.4.36"/>
    </reaction>
    <physiologicalReaction direction="left-to-right" evidence="17">
        <dbReference type="Rhea" id="RHEA:21773"/>
    </physiologicalReaction>
</comment>
<evidence type="ECO:0000256" key="6">
    <source>
        <dbReference type="ARBA" id="ARBA00014786"/>
    </source>
</evidence>
<keyword evidence="9" id="KW-0479">Metal-binding</keyword>
<dbReference type="AlphaFoldDB" id="A0A674JJ80"/>
<evidence type="ECO:0000256" key="16">
    <source>
        <dbReference type="ARBA" id="ARBA00049034"/>
    </source>
</evidence>
<evidence type="ECO:0000256" key="13">
    <source>
        <dbReference type="ARBA" id="ARBA00031639"/>
    </source>
</evidence>
<dbReference type="Pfam" id="PF18774">
    <property type="entry name" value="APOBEC4_like"/>
    <property type="match status" value="1"/>
</dbReference>
<evidence type="ECO:0000256" key="2">
    <source>
        <dbReference type="ARBA" id="ARBA00004123"/>
    </source>
</evidence>
<dbReference type="GO" id="GO:0005737">
    <property type="term" value="C:cytoplasm"/>
    <property type="evidence" value="ECO:0007669"/>
    <property type="project" value="UniProtKB-SubCell"/>
</dbReference>
<comment type="similarity">
    <text evidence="4">Belongs to the cytidine and deoxycytidylate deaminase family.</text>
</comment>
<evidence type="ECO:0000256" key="10">
    <source>
        <dbReference type="ARBA" id="ARBA00022801"/>
    </source>
</evidence>
<accession>A0A674JJ80</accession>
<dbReference type="GO" id="GO:0016554">
    <property type="term" value="P:cytidine to uridine editing"/>
    <property type="evidence" value="ECO:0007669"/>
    <property type="project" value="TreeGrafter"/>
</dbReference>
<dbReference type="SUPFAM" id="SSF53927">
    <property type="entry name" value="Cytidine deaminase-like"/>
    <property type="match status" value="2"/>
</dbReference>
<evidence type="ECO:0000256" key="4">
    <source>
        <dbReference type="ARBA" id="ARBA00006576"/>
    </source>
</evidence>
<comment type="subunit">
    <text evidence="15">Homodimer. Interacts with A1CF; form an mRNA editing complex. Interacts with RBM47; form an mRNA editing complex. Found in a complex with CELF2/CUGBP2 and A1CF. Interacts with HNRPAB. Interacts with SYNCRIP.</text>
</comment>
<evidence type="ECO:0000256" key="17">
    <source>
        <dbReference type="ARBA" id="ARBA00049310"/>
    </source>
</evidence>
<dbReference type="GO" id="GO:0006397">
    <property type="term" value="P:mRNA processing"/>
    <property type="evidence" value="ECO:0007669"/>
    <property type="project" value="UniProtKB-KW"/>
</dbReference>
<keyword evidence="7" id="KW-0963">Cytoplasm</keyword>
<dbReference type="Ensembl" id="ENSTMTT00000022678.1">
    <property type="protein sequence ID" value="ENSTMTP00000021901.1"/>
    <property type="gene ID" value="ENSTMTG00000015890.1"/>
</dbReference>
<keyword evidence="8" id="KW-0507">mRNA processing</keyword>
<dbReference type="PANTHER" id="PTHR13857">
    <property type="entry name" value="MRNA EDITING ENZYME"/>
    <property type="match status" value="1"/>
</dbReference>
<comment type="function">
    <text evidence="14">Cytidine deaminase catalyzing the cytidine to uridine postranscriptional editing of a variety of mRNAs. Form complexes with cofactors that confer differential editing activity and selectivity. Responsible for the postranscriptional editing of a CAA codon for Gln to a UAA codon for stop in the apolipoprotein B mRNA. Also involved in CGA (Arg) to UGA (Stop) editing in the NF1 mRNA. May also play a role in the epigenetic regulation of gene expression by participating in DNA demethylation.</text>
</comment>
<comment type="catalytic activity">
    <reaction evidence="16">
        <text>a cytidine in mRNA + H2O + H(+) = a uridine in mRNA + NH4(+)</text>
        <dbReference type="Rhea" id="RHEA:74355"/>
        <dbReference type="Rhea" id="RHEA-COMP:14658"/>
        <dbReference type="Rhea" id="RHEA-COMP:15145"/>
        <dbReference type="ChEBI" id="CHEBI:15377"/>
        <dbReference type="ChEBI" id="CHEBI:15378"/>
        <dbReference type="ChEBI" id="CHEBI:28938"/>
        <dbReference type="ChEBI" id="CHEBI:65315"/>
        <dbReference type="ChEBI" id="CHEBI:82748"/>
    </reaction>
    <physiologicalReaction direction="left-to-right" evidence="16">
        <dbReference type="Rhea" id="RHEA:74356"/>
    </physiologicalReaction>
</comment>
<dbReference type="EC" id="3.5.4.36" evidence="5"/>
<protein>
    <recommendedName>
        <fullName evidence="6">C-&gt;U-editing enzyme APOBEC-1</fullName>
        <ecNumber evidence="5">3.5.4.36</ecNumber>
    </recommendedName>
    <alternativeName>
        <fullName evidence="13">mRNA(cytosine(6666)) deaminase 1</fullName>
    </alternativeName>
</protein>
<reference evidence="19" key="2">
    <citation type="submission" date="2025-09" db="UniProtKB">
        <authorList>
            <consortium name="Ensembl"/>
        </authorList>
    </citation>
    <scope>IDENTIFICATION</scope>
</reference>
<evidence type="ECO:0000256" key="14">
    <source>
        <dbReference type="ARBA" id="ARBA00045552"/>
    </source>
</evidence>
<organism evidence="19 20">
    <name type="scientific">Terrapene triunguis</name>
    <name type="common">Three-toed box turtle</name>
    <dbReference type="NCBI Taxonomy" id="2587831"/>
    <lineage>
        <taxon>Eukaryota</taxon>
        <taxon>Metazoa</taxon>
        <taxon>Chordata</taxon>
        <taxon>Craniata</taxon>
        <taxon>Vertebrata</taxon>
        <taxon>Euteleostomi</taxon>
        <taxon>Archelosauria</taxon>
        <taxon>Testudinata</taxon>
        <taxon>Testudines</taxon>
        <taxon>Cryptodira</taxon>
        <taxon>Durocryptodira</taxon>
        <taxon>Testudinoidea</taxon>
        <taxon>Emydidae</taxon>
        <taxon>Terrapene</taxon>
    </lineage>
</organism>
<dbReference type="Gene3D" id="3.40.140.10">
    <property type="entry name" value="Cytidine Deaminase, domain 2"/>
    <property type="match status" value="2"/>
</dbReference>
<evidence type="ECO:0000256" key="5">
    <source>
        <dbReference type="ARBA" id="ARBA00012742"/>
    </source>
</evidence>
<dbReference type="InParanoid" id="A0A674JJ80"/>
<evidence type="ECO:0000256" key="11">
    <source>
        <dbReference type="ARBA" id="ARBA00022833"/>
    </source>
</evidence>
<dbReference type="GO" id="GO:0008270">
    <property type="term" value="F:zinc ion binding"/>
    <property type="evidence" value="ECO:0007669"/>
    <property type="project" value="InterPro"/>
</dbReference>
<name>A0A674JJ80_9SAUR</name>
<evidence type="ECO:0000256" key="1">
    <source>
        <dbReference type="ARBA" id="ARBA00001947"/>
    </source>
</evidence>
<dbReference type="PANTHER" id="PTHR13857:SF26">
    <property type="entry name" value="C-U-EDITING ENZYME APOBEC-1"/>
    <property type="match status" value="1"/>
</dbReference>
<dbReference type="GO" id="GO:0004126">
    <property type="term" value="F:cytidine deaminase activity"/>
    <property type="evidence" value="ECO:0007669"/>
    <property type="project" value="TreeGrafter"/>
</dbReference>
<proteinExistence type="inferred from homology"/>
<keyword evidence="10" id="KW-0378">Hydrolase</keyword>
<evidence type="ECO:0000256" key="9">
    <source>
        <dbReference type="ARBA" id="ARBA00022723"/>
    </source>
</evidence>
<dbReference type="InterPro" id="IPR041547">
    <property type="entry name" value="APOBEC1"/>
</dbReference>
<dbReference type="CDD" id="cd01283">
    <property type="entry name" value="cytidine_deaminase"/>
    <property type="match status" value="2"/>
</dbReference>
<evidence type="ECO:0000256" key="8">
    <source>
        <dbReference type="ARBA" id="ARBA00022664"/>
    </source>
</evidence>
<dbReference type="Proteomes" id="UP000472274">
    <property type="component" value="Unplaced"/>
</dbReference>
<feature type="domain" description="CMP/dCMP-type deaminase" evidence="18">
    <location>
        <begin position="173"/>
        <end position="298"/>
    </location>
</feature>
<dbReference type="Pfam" id="PF18769">
    <property type="entry name" value="APOBEC1"/>
    <property type="match status" value="1"/>
</dbReference>
<dbReference type="InterPro" id="IPR016192">
    <property type="entry name" value="APOBEC/CMP_deaminase_Zn-bd"/>
</dbReference>
<evidence type="ECO:0000313" key="19">
    <source>
        <dbReference type="Ensembl" id="ENSTMTP00000021901.1"/>
    </source>
</evidence>
<dbReference type="GeneTree" id="ENSGT00940000161190"/>
<evidence type="ECO:0000259" key="18">
    <source>
        <dbReference type="PROSITE" id="PS51747"/>
    </source>
</evidence>
<keyword evidence="20" id="KW-1185">Reference proteome</keyword>
<dbReference type="GO" id="GO:0003723">
    <property type="term" value="F:RNA binding"/>
    <property type="evidence" value="ECO:0007669"/>
    <property type="project" value="TreeGrafter"/>
</dbReference>
<keyword evidence="12" id="KW-0539">Nucleus</keyword>
<sequence length="389" mass="46034">ENPHLNDSLESLSCFRGKILQETFIDGYDPSVLRRVTYLLYEIKWGNSTKIWRNWCRNTSTQHAEINFLENAFRERSFNPLTHCSITWFLSWSPCWKCSQSVVEFLKTYPKVNLEMYVARLFWHEDRSNRLGLRDLVMNGVTIRVMDLSGNHSFGFKEGRRINRFGGLGYGAFHFYLILQIQPNDFKVNYIPGICPRVTYLLYEIRWGRSTKFWRHWCRNTPTQHAEIACLEHDFKKLKFRPSVRCSITWFLSWSPCGKCCRCIVEFVRAHPSVTLKIKAAWLFKHMDERNRQGLRNLMENGVALYIMNLPGILTTLWSVREWHMQPLTYRAPFPIQFQAREAGWVEGVGEWNMEPLIYSAAVRVLFLGCSDQKFRSARSQSEQFYERS</sequence>
<comment type="cofactor">
    <cofactor evidence="1">
        <name>Zn(2+)</name>
        <dbReference type="ChEBI" id="CHEBI:29105"/>
    </cofactor>
</comment>
<comment type="subcellular location">
    <subcellularLocation>
        <location evidence="3">Cytoplasm</location>
    </subcellularLocation>
    <subcellularLocation>
        <location evidence="2">Nucleus</location>
    </subcellularLocation>
</comment>
<dbReference type="GO" id="GO:0005634">
    <property type="term" value="C:nucleus"/>
    <property type="evidence" value="ECO:0007669"/>
    <property type="project" value="UniProtKB-SubCell"/>
</dbReference>
<evidence type="ECO:0000256" key="7">
    <source>
        <dbReference type="ARBA" id="ARBA00022490"/>
    </source>
</evidence>
<evidence type="ECO:0000256" key="15">
    <source>
        <dbReference type="ARBA" id="ARBA00046509"/>
    </source>
</evidence>